<name>A0A182N3E9_9DIPT</name>
<protein>
    <submittedName>
        <fullName evidence="1">Uncharacterized protein</fullName>
    </submittedName>
</protein>
<dbReference type="EnsemblMetazoa" id="ADIR002161-RA">
    <property type="protein sequence ID" value="ADIR002161-PA"/>
    <property type="gene ID" value="ADIR002161"/>
</dbReference>
<dbReference type="AlphaFoldDB" id="A0A182N3E9"/>
<reference evidence="2" key="1">
    <citation type="submission" date="2013-03" db="EMBL/GenBank/DDBJ databases">
        <title>The Genome Sequence of Anopheles dirus WRAIR2.</title>
        <authorList>
            <consortium name="The Broad Institute Genomics Platform"/>
            <person name="Neafsey D.E."/>
            <person name="Walton C."/>
            <person name="Walker B."/>
            <person name="Young S.K."/>
            <person name="Zeng Q."/>
            <person name="Gargeya S."/>
            <person name="Fitzgerald M."/>
            <person name="Haas B."/>
            <person name="Abouelleil A."/>
            <person name="Allen A.W."/>
            <person name="Alvarado L."/>
            <person name="Arachchi H.M."/>
            <person name="Berlin A.M."/>
            <person name="Chapman S.B."/>
            <person name="Gainer-Dewar J."/>
            <person name="Goldberg J."/>
            <person name="Griggs A."/>
            <person name="Gujja S."/>
            <person name="Hansen M."/>
            <person name="Howarth C."/>
            <person name="Imamovic A."/>
            <person name="Ireland A."/>
            <person name="Larimer J."/>
            <person name="McCowan C."/>
            <person name="Murphy C."/>
            <person name="Pearson M."/>
            <person name="Poon T.W."/>
            <person name="Priest M."/>
            <person name="Roberts A."/>
            <person name="Saif S."/>
            <person name="Shea T."/>
            <person name="Sisk P."/>
            <person name="Sykes S."/>
            <person name="Wortman J."/>
            <person name="Nusbaum C."/>
            <person name="Birren B."/>
        </authorList>
    </citation>
    <scope>NUCLEOTIDE SEQUENCE [LARGE SCALE GENOMIC DNA]</scope>
    <source>
        <strain evidence="2">WRAIR2</strain>
    </source>
</reference>
<dbReference type="Proteomes" id="UP000075884">
    <property type="component" value="Unassembled WGS sequence"/>
</dbReference>
<reference evidence="1" key="2">
    <citation type="submission" date="2020-05" db="UniProtKB">
        <authorList>
            <consortium name="EnsemblMetazoa"/>
        </authorList>
    </citation>
    <scope>IDENTIFICATION</scope>
    <source>
        <strain evidence="1">WRAIR2</strain>
    </source>
</reference>
<accession>A0A182N3E9</accession>
<proteinExistence type="predicted"/>
<sequence length="303" mass="34434">MRQRRVESDRRVLLAEDRDPALRHPDRHQIHLVQDEEQVLVWFFFAQEVLDVLRARAHRVAGIQHLQQHVRRVDHLVQLVPDSLALSGGEDVLAHRILHASIVPLDVVVLRLVVLLGRLLRRPRQVLQIAHLQRRAFAQLLLAEHRIVALGVEQVDALVAGRLIQQRDRQVGRLHDHLVRVLHRLAHLLLELLERLLRDDARVGEPLRRWFDARHGTAAHPTLEGGRCDDLAAPVTLRLEVPVHLQPLDGGLRARFGHPLQTLGGPVRVHGVGRFVHRHLSGRPRPGAYFRHGGALCFSLTAA</sequence>
<evidence type="ECO:0000313" key="2">
    <source>
        <dbReference type="Proteomes" id="UP000075884"/>
    </source>
</evidence>
<dbReference type="VEuPathDB" id="VectorBase:ADIR002161"/>
<keyword evidence="2" id="KW-1185">Reference proteome</keyword>
<evidence type="ECO:0000313" key="1">
    <source>
        <dbReference type="EnsemblMetazoa" id="ADIR002161-PA"/>
    </source>
</evidence>
<organism evidence="1 2">
    <name type="scientific">Anopheles dirus</name>
    <dbReference type="NCBI Taxonomy" id="7168"/>
    <lineage>
        <taxon>Eukaryota</taxon>
        <taxon>Metazoa</taxon>
        <taxon>Ecdysozoa</taxon>
        <taxon>Arthropoda</taxon>
        <taxon>Hexapoda</taxon>
        <taxon>Insecta</taxon>
        <taxon>Pterygota</taxon>
        <taxon>Neoptera</taxon>
        <taxon>Endopterygota</taxon>
        <taxon>Diptera</taxon>
        <taxon>Nematocera</taxon>
        <taxon>Culicoidea</taxon>
        <taxon>Culicidae</taxon>
        <taxon>Anophelinae</taxon>
        <taxon>Anopheles</taxon>
    </lineage>
</organism>